<sequence length="236" mass="27093">MPVSRTGQFLETSDLGITHSLGIESAQLADCIAEIEQRHIQGIFANPDFGFEESNLDFLTQLPQIRQLWFWDIKLKDVGGIYHLENLEYLGIFPKRPAIDFSRFPKLATMVWEPVKNDAGLEKLSSLNRLHIWRYKSKDLSFSALQLPVSLRELAFNWCNQESLLHLPQLPNLEKLEIHYCRNLKSLNGLMTIAPNLKRLTVDNCANLESVEEALAMNLDDIYIRMRGKIVVNKGK</sequence>
<comment type="caution">
    <text evidence="1">The sequence shown here is derived from an EMBL/GenBank/DDBJ whole genome shotgun (WGS) entry which is preliminary data.</text>
</comment>
<organism evidence="1 2">
    <name type="scientific">Undibacterium umbellatum</name>
    <dbReference type="NCBI Taxonomy" id="2762300"/>
    <lineage>
        <taxon>Bacteria</taxon>
        <taxon>Pseudomonadati</taxon>
        <taxon>Pseudomonadota</taxon>
        <taxon>Betaproteobacteria</taxon>
        <taxon>Burkholderiales</taxon>
        <taxon>Oxalobacteraceae</taxon>
        <taxon>Undibacterium</taxon>
    </lineage>
</organism>
<dbReference type="RefSeq" id="WP_186955229.1">
    <property type="nucleotide sequence ID" value="NZ_JACOFX010000011.1"/>
</dbReference>
<reference evidence="1 2" key="1">
    <citation type="submission" date="2020-08" db="EMBL/GenBank/DDBJ databases">
        <title>Novel species isolated from subtropical streams in China.</title>
        <authorList>
            <person name="Lu H."/>
        </authorList>
    </citation>
    <scope>NUCLEOTIDE SEQUENCE [LARGE SCALE GENOMIC DNA]</scope>
    <source>
        <strain evidence="1 2">NL8W</strain>
    </source>
</reference>
<accession>A0ABR6ZD79</accession>
<dbReference type="Gene3D" id="3.80.10.10">
    <property type="entry name" value="Ribonuclease Inhibitor"/>
    <property type="match status" value="1"/>
</dbReference>
<dbReference type="EMBL" id="JACOFX010000011">
    <property type="protein sequence ID" value="MBC3909711.1"/>
    <property type="molecule type" value="Genomic_DNA"/>
</dbReference>
<dbReference type="SUPFAM" id="SSF52058">
    <property type="entry name" value="L domain-like"/>
    <property type="match status" value="1"/>
</dbReference>
<name>A0ABR6ZD79_9BURK</name>
<gene>
    <name evidence="1" type="ORF">H8L47_19270</name>
</gene>
<evidence type="ECO:0008006" key="3">
    <source>
        <dbReference type="Google" id="ProtNLM"/>
    </source>
</evidence>
<evidence type="ECO:0000313" key="2">
    <source>
        <dbReference type="Proteomes" id="UP000646911"/>
    </source>
</evidence>
<dbReference type="InterPro" id="IPR032675">
    <property type="entry name" value="LRR_dom_sf"/>
</dbReference>
<evidence type="ECO:0000313" key="1">
    <source>
        <dbReference type="EMBL" id="MBC3909711.1"/>
    </source>
</evidence>
<keyword evidence="2" id="KW-1185">Reference proteome</keyword>
<dbReference type="Proteomes" id="UP000646911">
    <property type="component" value="Unassembled WGS sequence"/>
</dbReference>
<proteinExistence type="predicted"/>
<protein>
    <recommendedName>
        <fullName evidence="3">Leucine-rich repeat domain-containing protein</fullName>
    </recommendedName>
</protein>